<evidence type="ECO:0000313" key="3">
    <source>
        <dbReference type="Proteomes" id="UP000006727"/>
    </source>
</evidence>
<proteinExistence type="predicted"/>
<evidence type="ECO:0000313" key="1">
    <source>
        <dbReference type="EMBL" id="PNR37678.1"/>
    </source>
</evidence>
<sequence length="53" mass="5965">MSQLENREINDRRSDELELQQALSAAVRWTILAAAALQSSRLLATPHEVARHP</sequence>
<reference evidence="1 3" key="1">
    <citation type="journal article" date="2008" name="Science">
        <title>The Physcomitrella genome reveals evolutionary insights into the conquest of land by plants.</title>
        <authorList>
            <person name="Rensing S."/>
            <person name="Lang D."/>
            <person name="Zimmer A."/>
            <person name="Terry A."/>
            <person name="Salamov A."/>
            <person name="Shapiro H."/>
            <person name="Nishiyama T."/>
            <person name="Perroud P.-F."/>
            <person name="Lindquist E."/>
            <person name="Kamisugi Y."/>
            <person name="Tanahashi T."/>
            <person name="Sakakibara K."/>
            <person name="Fujita T."/>
            <person name="Oishi K."/>
            <person name="Shin-I T."/>
            <person name="Kuroki Y."/>
            <person name="Toyoda A."/>
            <person name="Suzuki Y."/>
            <person name="Hashimoto A."/>
            <person name="Yamaguchi K."/>
            <person name="Sugano A."/>
            <person name="Kohara Y."/>
            <person name="Fujiyama A."/>
            <person name="Anterola A."/>
            <person name="Aoki S."/>
            <person name="Ashton N."/>
            <person name="Barbazuk W.B."/>
            <person name="Barker E."/>
            <person name="Bennetzen J."/>
            <person name="Bezanilla M."/>
            <person name="Blankenship R."/>
            <person name="Cho S.H."/>
            <person name="Dutcher S."/>
            <person name="Estelle M."/>
            <person name="Fawcett J.A."/>
            <person name="Gundlach H."/>
            <person name="Hanada K."/>
            <person name="Heyl A."/>
            <person name="Hicks K.A."/>
            <person name="Hugh J."/>
            <person name="Lohr M."/>
            <person name="Mayer K."/>
            <person name="Melkozernov A."/>
            <person name="Murata T."/>
            <person name="Nelson D."/>
            <person name="Pils B."/>
            <person name="Prigge M."/>
            <person name="Reiss B."/>
            <person name="Renner T."/>
            <person name="Rombauts S."/>
            <person name="Rushton P."/>
            <person name="Sanderfoot A."/>
            <person name="Schween G."/>
            <person name="Shiu S.-H."/>
            <person name="Stueber K."/>
            <person name="Theodoulou F.L."/>
            <person name="Tu H."/>
            <person name="Van de Peer Y."/>
            <person name="Verrier P.J."/>
            <person name="Waters E."/>
            <person name="Wood A."/>
            <person name="Yang L."/>
            <person name="Cove D."/>
            <person name="Cuming A."/>
            <person name="Hasebe M."/>
            <person name="Lucas S."/>
            <person name="Mishler D.B."/>
            <person name="Reski R."/>
            <person name="Grigoriev I."/>
            <person name="Quatrano R.S."/>
            <person name="Boore J.L."/>
        </authorList>
    </citation>
    <scope>NUCLEOTIDE SEQUENCE [LARGE SCALE GENOMIC DNA]</scope>
    <source>
        <strain evidence="2 3">cv. Gransden 2004</strain>
    </source>
</reference>
<dbReference type="Proteomes" id="UP000006727">
    <property type="component" value="Chromosome 16"/>
</dbReference>
<dbReference type="InParanoid" id="A0A2K1J832"/>
<dbReference type="EMBL" id="ABEU02000016">
    <property type="protein sequence ID" value="PNR37678.1"/>
    <property type="molecule type" value="Genomic_DNA"/>
</dbReference>
<dbReference type="STRING" id="3218.A0A2K1J832"/>
<keyword evidence="3" id="KW-1185">Reference proteome</keyword>
<protein>
    <submittedName>
        <fullName evidence="1 2">Uncharacterized protein</fullName>
    </submittedName>
</protein>
<name>A0A2K1J832_PHYPA</name>
<gene>
    <name evidence="1" type="ORF">PHYPA_020787</name>
</gene>
<evidence type="ECO:0000313" key="2">
    <source>
        <dbReference type="EnsemblPlants" id="PAC:32984767.CDS.1"/>
    </source>
</evidence>
<reference evidence="2" key="3">
    <citation type="submission" date="2020-12" db="UniProtKB">
        <authorList>
            <consortium name="EnsemblPlants"/>
        </authorList>
    </citation>
    <scope>IDENTIFICATION</scope>
</reference>
<dbReference type="AlphaFoldDB" id="A0A2K1J832"/>
<organism evidence="1">
    <name type="scientific">Physcomitrium patens</name>
    <name type="common">Spreading-leaved earth moss</name>
    <name type="synonym">Physcomitrella patens</name>
    <dbReference type="NCBI Taxonomy" id="3218"/>
    <lineage>
        <taxon>Eukaryota</taxon>
        <taxon>Viridiplantae</taxon>
        <taxon>Streptophyta</taxon>
        <taxon>Embryophyta</taxon>
        <taxon>Bryophyta</taxon>
        <taxon>Bryophytina</taxon>
        <taxon>Bryopsida</taxon>
        <taxon>Funariidae</taxon>
        <taxon>Funariales</taxon>
        <taxon>Funariaceae</taxon>
        <taxon>Physcomitrium</taxon>
    </lineage>
</organism>
<dbReference type="Gramene" id="Pp3c16_11000V3.1">
    <property type="protein sequence ID" value="PAC:32984767.CDS.1"/>
    <property type="gene ID" value="Pp3c16_11000"/>
</dbReference>
<dbReference type="EnsemblPlants" id="Pp3c16_11000V3.1">
    <property type="protein sequence ID" value="PAC:32984767.CDS.1"/>
    <property type="gene ID" value="Pp3c16_11000"/>
</dbReference>
<reference evidence="1 3" key="2">
    <citation type="journal article" date="2018" name="Plant J.">
        <title>The Physcomitrella patens chromosome-scale assembly reveals moss genome structure and evolution.</title>
        <authorList>
            <person name="Lang D."/>
            <person name="Ullrich K.K."/>
            <person name="Murat F."/>
            <person name="Fuchs J."/>
            <person name="Jenkins J."/>
            <person name="Haas F.B."/>
            <person name="Piednoel M."/>
            <person name="Gundlach H."/>
            <person name="Van Bel M."/>
            <person name="Meyberg R."/>
            <person name="Vives C."/>
            <person name="Morata J."/>
            <person name="Symeonidi A."/>
            <person name="Hiss M."/>
            <person name="Muchero W."/>
            <person name="Kamisugi Y."/>
            <person name="Saleh O."/>
            <person name="Blanc G."/>
            <person name="Decker E.L."/>
            <person name="van Gessel N."/>
            <person name="Grimwood J."/>
            <person name="Hayes R.D."/>
            <person name="Graham S.W."/>
            <person name="Gunter L.E."/>
            <person name="McDaniel S.F."/>
            <person name="Hoernstein S.N.W."/>
            <person name="Larsson A."/>
            <person name="Li F.W."/>
            <person name="Perroud P.F."/>
            <person name="Phillips J."/>
            <person name="Ranjan P."/>
            <person name="Rokshar D.S."/>
            <person name="Rothfels C.J."/>
            <person name="Schneider L."/>
            <person name="Shu S."/>
            <person name="Stevenson D.W."/>
            <person name="Thummler F."/>
            <person name="Tillich M."/>
            <person name="Villarreal Aguilar J.C."/>
            <person name="Widiez T."/>
            <person name="Wong G.K."/>
            <person name="Wymore A."/>
            <person name="Zhang Y."/>
            <person name="Zimmer A.D."/>
            <person name="Quatrano R.S."/>
            <person name="Mayer K.F.X."/>
            <person name="Goodstein D."/>
            <person name="Casacuberta J.M."/>
            <person name="Vandepoele K."/>
            <person name="Reski R."/>
            <person name="Cuming A.C."/>
            <person name="Tuskan G.A."/>
            <person name="Maumus F."/>
            <person name="Salse J."/>
            <person name="Schmutz J."/>
            <person name="Rensing S.A."/>
        </authorList>
    </citation>
    <scope>NUCLEOTIDE SEQUENCE [LARGE SCALE GENOMIC DNA]</scope>
    <source>
        <strain evidence="2 3">cv. Gransden 2004</strain>
    </source>
</reference>
<accession>A0A2K1J832</accession>